<accession>A0AAI8Z979</accession>
<organism evidence="3 4">
    <name type="scientific">Lecanosticta acicola</name>
    <dbReference type="NCBI Taxonomy" id="111012"/>
    <lineage>
        <taxon>Eukaryota</taxon>
        <taxon>Fungi</taxon>
        <taxon>Dikarya</taxon>
        <taxon>Ascomycota</taxon>
        <taxon>Pezizomycotina</taxon>
        <taxon>Dothideomycetes</taxon>
        <taxon>Dothideomycetidae</taxon>
        <taxon>Mycosphaerellales</taxon>
        <taxon>Mycosphaerellaceae</taxon>
        <taxon>Lecanosticta</taxon>
    </lineage>
</organism>
<feature type="region of interest" description="Disordered" evidence="1">
    <location>
        <begin position="258"/>
        <end position="300"/>
    </location>
</feature>
<dbReference type="PANTHER" id="PTHR40781">
    <property type="match status" value="1"/>
</dbReference>
<dbReference type="EMBL" id="CAVMBE010000136">
    <property type="protein sequence ID" value="CAK4034774.1"/>
    <property type="molecule type" value="Genomic_DNA"/>
</dbReference>
<evidence type="ECO:0000259" key="2">
    <source>
        <dbReference type="Pfam" id="PF24494"/>
    </source>
</evidence>
<name>A0AAI8Z979_9PEZI</name>
<evidence type="ECO:0000256" key="1">
    <source>
        <dbReference type="SAM" id="MobiDB-lite"/>
    </source>
</evidence>
<dbReference type="AlphaFoldDB" id="A0AAI8Z979"/>
<comment type="caution">
    <text evidence="3">The sequence shown here is derived from an EMBL/GenBank/DDBJ whole genome shotgun (WGS) entry which is preliminary data.</text>
</comment>
<evidence type="ECO:0000313" key="3">
    <source>
        <dbReference type="EMBL" id="CAK4034774.1"/>
    </source>
</evidence>
<protein>
    <recommendedName>
        <fullName evidence="2">DUF7587 domain-containing protein</fullName>
    </recommendedName>
</protein>
<proteinExistence type="predicted"/>
<sequence>MPLCGLRQRENNDRVKSFEPLRCKHPPKYLYRIQHENSQARFDQWGNLNAALNDQTPESSYEFKSALARHLRWGFSRGESYFLSLFGKESEAREWASLRANEQRIEESGGHRRREGRGVVKMYKIHTAGMRKEGIVVMRADKAIQKLEIEDEEHRRHEFIILNRLPRAAIEFVDEIHPPPRPPTRQKETHRRPPSYLQRALKRQSRCLALLDGGGGGGGSSSSQHIRGVSHESDFTLSLDLVEHSFESMFDDFEQMKEERRDGYRSGVGRVDSLLEEGGRERVHEEEGDPRHEFRAGEVD</sequence>
<dbReference type="PANTHER" id="PTHR40781:SF1">
    <property type="match status" value="1"/>
</dbReference>
<dbReference type="InterPro" id="IPR056009">
    <property type="entry name" value="DUF7587"/>
</dbReference>
<evidence type="ECO:0000313" key="4">
    <source>
        <dbReference type="Proteomes" id="UP001296104"/>
    </source>
</evidence>
<gene>
    <name evidence="3" type="ORF">LECACI_7A009932</name>
</gene>
<dbReference type="Pfam" id="PF24494">
    <property type="entry name" value="DUF7587"/>
    <property type="match status" value="1"/>
</dbReference>
<feature type="domain" description="DUF7587" evidence="2">
    <location>
        <begin position="26"/>
        <end position="170"/>
    </location>
</feature>
<feature type="compositionally biased region" description="Basic and acidic residues" evidence="1">
    <location>
        <begin position="277"/>
        <end position="300"/>
    </location>
</feature>
<dbReference type="Proteomes" id="UP001296104">
    <property type="component" value="Unassembled WGS sequence"/>
</dbReference>
<reference evidence="3" key="1">
    <citation type="submission" date="2023-11" db="EMBL/GenBank/DDBJ databases">
        <authorList>
            <person name="Alioto T."/>
            <person name="Alioto T."/>
            <person name="Gomez Garrido J."/>
        </authorList>
    </citation>
    <scope>NUCLEOTIDE SEQUENCE</scope>
</reference>
<keyword evidence="4" id="KW-1185">Reference proteome</keyword>